<gene>
    <name evidence="1" type="ORF">GCM10008919_00100</name>
</gene>
<dbReference type="EMBL" id="BAAACR010000001">
    <property type="protein sequence ID" value="GAA0200766.1"/>
    <property type="molecule type" value="Genomic_DNA"/>
</dbReference>
<name>A0ABP3CFP3_9FIRM</name>
<comment type="caution">
    <text evidence="1">The sequence shown here is derived from an EMBL/GenBank/DDBJ whole genome shotgun (WGS) entry which is preliminary data.</text>
</comment>
<keyword evidence="2" id="KW-1185">Reference proteome</keyword>
<dbReference type="RefSeq" id="WP_304988034.1">
    <property type="nucleotide sequence ID" value="NZ_BAAACR010000001.1"/>
</dbReference>
<evidence type="ECO:0000313" key="2">
    <source>
        <dbReference type="Proteomes" id="UP001500399"/>
    </source>
</evidence>
<evidence type="ECO:0000313" key="1">
    <source>
        <dbReference type="EMBL" id="GAA0200766.1"/>
    </source>
</evidence>
<protein>
    <recommendedName>
        <fullName evidence="3">DNA-binding protein</fullName>
    </recommendedName>
</protein>
<reference evidence="2" key="1">
    <citation type="journal article" date="2019" name="Int. J. Syst. Evol. Microbiol.">
        <title>The Global Catalogue of Microorganisms (GCM) 10K type strain sequencing project: providing services to taxonomists for standard genome sequencing and annotation.</title>
        <authorList>
            <consortium name="The Broad Institute Genomics Platform"/>
            <consortium name="The Broad Institute Genome Sequencing Center for Infectious Disease"/>
            <person name="Wu L."/>
            <person name="Ma J."/>
        </authorList>
    </citation>
    <scope>NUCLEOTIDE SEQUENCE [LARGE SCALE GENOMIC DNA]</scope>
    <source>
        <strain evidence="2">JCM 8542</strain>
    </source>
</reference>
<accession>A0ABP3CFP3</accession>
<evidence type="ECO:0008006" key="3">
    <source>
        <dbReference type="Google" id="ProtNLM"/>
    </source>
</evidence>
<proteinExistence type="predicted"/>
<organism evidence="1 2">
    <name type="scientific">Selenomonas dianae</name>
    <dbReference type="NCBI Taxonomy" id="135079"/>
    <lineage>
        <taxon>Bacteria</taxon>
        <taxon>Bacillati</taxon>
        <taxon>Bacillota</taxon>
        <taxon>Negativicutes</taxon>
        <taxon>Selenomonadales</taxon>
        <taxon>Selenomonadaceae</taxon>
        <taxon>Selenomonas</taxon>
    </lineage>
</organism>
<sequence length="80" mass="9171">MYKNLKAQMTAHNVTIEQMSRLLNVHRNTVANKLDGGAFTVEEAFIIKEYMFRQFDLSYLFKRELSDVTAADGGKEKQPA</sequence>
<dbReference type="Proteomes" id="UP001500399">
    <property type="component" value="Unassembled WGS sequence"/>
</dbReference>